<reference evidence="2 3" key="1">
    <citation type="journal article" date="2011" name="J. Bacteriol.">
        <title>Genome sequence of the verrucomicrobium Opitutus terrae PB90-1, an abundant inhabitant of rice paddy soil ecosystems.</title>
        <authorList>
            <person name="van Passel M.W."/>
            <person name="Kant R."/>
            <person name="Palva A."/>
            <person name="Copeland A."/>
            <person name="Lucas S."/>
            <person name="Lapidus A."/>
            <person name="Glavina del Rio T."/>
            <person name="Pitluck S."/>
            <person name="Goltsman E."/>
            <person name="Clum A."/>
            <person name="Sun H."/>
            <person name="Schmutz J."/>
            <person name="Larimer F.W."/>
            <person name="Land M.L."/>
            <person name="Hauser L."/>
            <person name="Kyrpides N."/>
            <person name="Mikhailova N."/>
            <person name="Richardson P.P."/>
            <person name="Janssen P.H."/>
            <person name="de Vos W.M."/>
            <person name="Smidt H."/>
        </authorList>
    </citation>
    <scope>NUCLEOTIDE SEQUENCE [LARGE SCALE GENOMIC DNA]</scope>
    <source>
        <strain evidence="3">DSM 11246 / JCM 15787 / PB90-1</strain>
    </source>
</reference>
<dbReference type="InterPro" id="IPR013784">
    <property type="entry name" value="Carb-bd-like_fold"/>
</dbReference>
<dbReference type="OrthoDB" id="9772097at2"/>
<dbReference type="SUPFAM" id="SSF49452">
    <property type="entry name" value="Starch-binding domain-like"/>
    <property type="match status" value="1"/>
</dbReference>
<evidence type="ECO:0000313" key="2">
    <source>
        <dbReference type="EMBL" id="ACB73368.1"/>
    </source>
</evidence>
<evidence type="ECO:0000256" key="1">
    <source>
        <dbReference type="SAM" id="SignalP"/>
    </source>
</evidence>
<dbReference type="EMBL" id="CP001032">
    <property type="protein sequence ID" value="ACB73368.1"/>
    <property type="molecule type" value="Genomic_DNA"/>
</dbReference>
<feature type="signal peptide" evidence="1">
    <location>
        <begin position="1"/>
        <end position="19"/>
    </location>
</feature>
<name>B1ZMB5_OPITP</name>
<dbReference type="Proteomes" id="UP000007013">
    <property type="component" value="Chromosome"/>
</dbReference>
<dbReference type="eggNOG" id="COG3794">
    <property type="taxonomic scope" value="Bacteria"/>
</dbReference>
<feature type="chain" id="PRO_5002772511" description="Methylamine utilization protein" evidence="1">
    <location>
        <begin position="20"/>
        <end position="216"/>
    </location>
</feature>
<proteinExistence type="predicted"/>
<evidence type="ECO:0008006" key="4">
    <source>
        <dbReference type="Google" id="ProtNLM"/>
    </source>
</evidence>
<organism evidence="2 3">
    <name type="scientific">Opitutus terrae (strain DSM 11246 / JCM 15787 / PB90-1)</name>
    <dbReference type="NCBI Taxonomy" id="452637"/>
    <lineage>
        <taxon>Bacteria</taxon>
        <taxon>Pseudomonadati</taxon>
        <taxon>Verrucomicrobiota</taxon>
        <taxon>Opitutia</taxon>
        <taxon>Opitutales</taxon>
        <taxon>Opitutaceae</taxon>
        <taxon>Opitutus</taxon>
    </lineage>
</organism>
<accession>B1ZMB5</accession>
<gene>
    <name evidence="2" type="ordered locus">Oter_0077</name>
</gene>
<dbReference type="SUPFAM" id="SSF49503">
    <property type="entry name" value="Cupredoxins"/>
    <property type="match status" value="1"/>
</dbReference>
<dbReference type="HOGENOM" id="CLU_084768_2_2_0"/>
<protein>
    <recommendedName>
        <fullName evidence="4">Methylamine utilization protein</fullName>
    </recommendedName>
</protein>
<dbReference type="AlphaFoldDB" id="B1ZMB5"/>
<keyword evidence="3" id="KW-1185">Reference proteome</keyword>
<dbReference type="KEGG" id="ote:Oter_0077"/>
<evidence type="ECO:0000313" key="3">
    <source>
        <dbReference type="Proteomes" id="UP000007013"/>
    </source>
</evidence>
<dbReference type="RefSeq" id="WP_012372906.1">
    <property type="nucleotide sequence ID" value="NC_010571.1"/>
</dbReference>
<dbReference type="InterPro" id="IPR008972">
    <property type="entry name" value="Cupredoxin"/>
</dbReference>
<sequence>MKSLRSLLGFSLLSLPLFGAGGDVRVEITDDKGTPVADAVASLRPLDTPPAIQPPTEPVLVVQQDQEFLPYVTAVVVGTQISFPNRDRVQHHVYSLSAAKPFELPLYRDEPHQPVRFDRPGVVALGCNIHDWMAAYIVVLPTPFFATTPANGIAPLAALPPGRYQLEVWHPRIAAVVTREVTVDPNDQRTQVITVKLKPDRRIRRAPEMGGSGAYR</sequence>
<dbReference type="GO" id="GO:0030246">
    <property type="term" value="F:carbohydrate binding"/>
    <property type="evidence" value="ECO:0007669"/>
    <property type="project" value="InterPro"/>
</dbReference>
<dbReference type="Gene3D" id="2.60.40.420">
    <property type="entry name" value="Cupredoxins - blue copper proteins"/>
    <property type="match status" value="1"/>
</dbReference>
<dbReference type="STRING" id="452637.Oter_0077"/>
<keyword evidence="1" id="KW-0732">Signal</keyword>